<dbReference type="InterPro" id="IPR029226">
    <property type="entry name" value="Ecp2-like"/>
</dbReference>
<dbReference type="OrthoDB" id="5177303at2759"/>
<protein>
    <recommendedName>
        <fullName evidence="1">Ecp2 effector protein-like domain-containing protein</fullName>
    </recommendedName>
</protein>
<evidence type="ECO:0000259" key="1">
    <source>
        <dbReference type="Pfam" id="PF14856"/>
    </source>
</evidence>
<dbReference type="Proteomes" id="UP000078576">
    <property type="component" value="Unassembled WGS sequence"/>
</dbReference>
<dbReference type="EMBL" id="KN714756">
    <property type="protein sequence ID" value="KUI60689.1"/>
    <property type="molecule type" value="Genomic_DNA"/>
</dbReference>
<feature type="domain" description="Ecp2 effector protein-like" evidence="1">
    <location>
        <begin position="94"/>
        <end position="186"/>
    </location>
</feature>
<organism evidence="2 3">
    <name type="scientific">Cytospora mali</name>
    <name type="common">Apple Valsa canker fungus</name>
    <name type="synonym">Valsa mali</name>
    <dbReference type="NCBI Taxonomy" id="578113"/>
    <lineage>
        <taxon>Eukaryota</taxon>
        <taxon>Fungi</taxon>
        <taxon>Dikarya</taxon>
        <taxon>Ascomycota</taxon>
        <taxon>Pezizomycotina</taxon>
        <taxon>Sordariomycetes</taxon>
        <taxon>Sordariomycetidae</taxon>
        <taxon>Diaporthales</taxon>
        <taxon>Cytosporaceae</taxon>
        <taxon>Cytospora</taxon>
    </lineage>
</organism>
<gene>
    <name evidence="2" type="ORF">VP1G_07855</name>
</gene>
<evidence type="ECO:0000313" key="2">
    <source>
        <dbReference type="EMBL" id="KUI60689.1"/>
    </source>
</evidence>
<dbReference type="Pfam" id="PF14856">
    <property type="entry name" value="Hce2"/>
    <property type="match status" value="1"/>
</dbReference>
<evidence type="ECO:0000313" key="3">
    <source>
        <dbReference type="Proteomes" id="UP000078576"/>
    </source>
</evidence>
<name>A0A194V9X9_CYTMA</name>
<proteinExistence type="predicted"/>
<accession>A0A194V9X9</accession>
<sequence>MKTRRSLRQNGVLVLQFLSTERNTFIPNLATTRFTSYTALLVLSTASLTLALAVNPQYKIPTTVKNITQGGQYSGYQCGGGAGAFDIVNRGGNISVADCKGILGGWNASHFNLDMRDWVNSTGDVDTFYKVVTRGSCQFVIRRADGVGGPVFIGDGDIKPLINGSIHRATFGNGTQLQTTEGNMTCATDWEPGALVERSLRHSGSYQLGSSWLLYGGGWVITSELPKRRGMS</sequence>
<keyword evidence="3" id="KW-1185">Reference proteome</keyword>
<reference evidence="3" key="1">
    <citation type="submission" date="2014-12" db="EMBL/GenBank/DDBJ databases">
        <title>Genome Sequence of Valsa Canker Pathogens Uncovers a Specific Adaption of Colonization on Woody Bark.</title>
        <authorList>
            <person name="Yin Z."/>
            <person name="Liu H."/>
            <person name="Gao X."/>
            <person name="Li Z."/>
            <person name="Song N."/>
            <person name="Ke X."/>
            <person name="Dai Q."/>
            <person name="Wu Y."/>
            <person name="Sun Y."/>
            <person name="Xu J.-R."/>
            <person name="Kang Z.K."/>
            <person name="Wang L."/>
            <person name="Huang L."/>
        </authorList>
    </citation>
    <scope>NUCLEOTIDE SEQUENCE [LARGE SCALE GENOMIC DNA]</scope>
    <source>
        <strain evidence="3">SXYL134</strain>
    </source>
</reference>
<dbReference type="AlphaFoldDB" id="A0A194V9X9"/>